<dbReference type="AlphaFoldDB" id="A0A8S9YJ21"/>
<name>A0A8S9YJ21_9TREM</name>
<keyword evidence="5" id="KW-0067">ATP-binding</keyword>
<dbReference type="OrthoDB" id="1724632at2759"/>
<dbReference type="Pfam" id="PF00117">
    <property type="entry name" value="GATase"/>
    <property type="match status" value="1"/>
</dbReference>
<keyword evidence="4" id="KW-0658">Purine biosynthesis</keyword>
<dbReference type="InterPro" id="IPR029062">
    <property type="entry name" value="Class_I_gatase-like"/>
</dbReference>
<evidence type="ECO:0000256" key="5">
    <source>
        <dbReference type="ARBA" id="ARBA00022840"/>
    </source>
</evidence>
<evidence type="ECO:0000256" key="2">
    <source>
        <dbReference type="ARBA" id="ARBA00022741"/>
    </source>
</evidence>
<keyword evidence="2" id="KW-0547">Nucleotide-binding</keyword>
<comment type="caution">
    <text evidence="7">The sequence shown here is derived from an EMBL/GenBank/DDBJ whole genome shotgun (WGS) entry which is preliminary data.</text>
</comment>
<dbReference type="GO" id="GO:0003921">
    <property type="term" value="F:GMP synthase activity"/>
    <property type="evidence" value="ECO:0007669"/>
    <property type="project" value="TreeGrafter"/>
</dbReference>
<evidence type="ECO:0000256" key="1">
    <source>
        <dbReference type="ARBA" id="ARBA00022598"/>
    </source>
</evidence>
<organism evidence="7 8">
    <name type="scientific">Paragonimus skrjabini miyazakii</name>
    <dbReference type="NCBI Taxonomy" id="59628"/>
    <lineage>
        <taxon>Eukaryota</taxon>
        <taxon>Metazoa</taxon>
        <taxon>Spiralia</taxon>
        <taxon>Lophotrochozoa</taxon>
        <taxon>Platyhelminthes</taxon>
        <taxon>Trematoda</taxon>
        <taxon>Digenea</taxon>
        <taxon>Plagiorchiida</taxon>
        <taxon>Troglotremata</taxon>
        <taxon>Troglotrematidae</taxon>
        <taxon>Paragonimus</taxon>
    </lineage>
</organism>
<protein>
    <recommendedName>
        <fullName evidence="6">Glutamine amidotransferase domain-containing protein</fullName>
    </recommendedName>
</protein>
<dbReference type="InterPro" id="IPR017926">
    <property type="entry name" value="GATASE"/>
</dbReference>
<keyword evidence="8" id="KW-1185">Reference proteome</keyword>
<proteinExistence type="predicted"/>
<dbReference type="PANTHER" id="PTHR11922:SF2">
    <property type="entry name" value="GMP SYNTHASE [GLUTAMINE-HYDROLYZING]"/>
    <property type="match status" value="1"/>
</dbReference>
<sequence length="137" mass="15069">MERVAILDAGAQYGKVIDRRVRELSVCSDLLPINTTLDKLLESGYKGVIISGSPDSVGSHGAASCDPKIFESGLPILGICYGMQHLEDTWLEEKVVKTASFSSIATRRLRYLKAFRSAKRFYSHTEISVSQAEQVST</sequence>
<feature type="domain" description="Glutamine amidotransferase" evidence="6">
    <location>
        <begin position="6"/>
        <end position="97"/>
    </location>
</feature>
<evidence type="ECO:0000313" key="8">
    <source>
        <dbReference type="Proteomes" id="UP000822476"/>
    </source>
</evidence>
<dbReference type="Gene3D" id="3.40.50.880">
    <property type="match status" value="1"/>
</dbReference>
<dbReference type="GO" id="GO:0005829">
    <property type="term" value="C:cytosol"/>
    <property type="evidence" value="ECO:0007669"/>
    <property type="project" value="TreeGrafter"/>
</dbReference>
<evidence type="ECO:0000256" key="3">
    <source>
        <dbReference type="ARBA" id="ARBA00022749"/>
    </source>
</evidence>
<dbReference type="SUPFAM" id="SSF52317">
    <property type="entry name" value="Class I glutamine amidotransferase-like"/>
    <property type="match status" value="1"/>
</dbReference>
<reference evidence="7" key="1">
    <citation type="submission" date="2019-07" db="EMBL/GenBank/DDBJ databases">
        <title>Annotation for the trematode Paragonimus miyazaki's.</title>
        <authorList>
            <person name="Choi Y.-J."/>
        </authorList>
    </citation>
    <scope>NUCLEOTIDE SEQUENCE</scope>
    <source>
        <strain evidence="7">Japan</strain>
    </source>
</reference>
<dbReference type="EMBL" id="JTDE01018456">
    <property type="protein sequence ID" value="KAF7233845.1"/>
    <property type="molecule type" value="Genomic_DNA"/>
</dbReference>
<dbReference type="PROSITE" id="PS51273">
    <property type="entry name" value="GATASE_TYPE_1"/>
    <property type="match status" value="1"/>
</dbReference>
<gene>
    <name evidence="7" type="ORF">EG68_12620</name>
</gene>
<accession>A0A8S9YJ21</accession>
<evidence type="ECO:0000256" key="4">
    <source>
        <dbReference type="ARBA" id="ARBA00022755"/>
    </source>
</evidence>
<evidence type="ECO:0000313" key="7">
    <source>
        <dbReference type="EMBL" id="KAF7233845.1"/>
    </source>
</evidence>
<dbReference type="Proteomes" id="UP000822476">
    <property type="component" value="Unassembled WGS sequence"/>
</dbReference>
<dbReference type="GO" id="GO:0005524">
    <property type="term" value="F:ATP binding"/>
    <property type="evidence" value="ECO:0007669"/>
    <property type="project" value="UniProtKB-KW"/>
</dbReference>
<evidence type="ECO:0000259" key="6">
    <source>
        <dbReference type="Pfam" id="PF00117"/>
    </source>
</evidence>
<keyword evidence="3" id="KW-0332">GMP biosynthesis</keyword>
<keyword evidence="1" id="KW-0436">Ligase</keyword>
<dbReference type="PANTHER" id="PTHR11922">
    <property type="entry name" value="GMP SYNTHASE-RELATED"/>
    <property type="match status" value="1"/>
</dbReference>